<comment type="subcellular location">
    <subcellularLocation>
        <location evidence="2 6">Cytoplasm</location>
    </subcellularLocation>
</comment>
<dbReference type="HAMAP" id="MF_01114">
    <property type="entry name" value="RecX"/>
    <property type="match status" value="1"/>
</dbReference>
<dbReference type="STRING" id="1291764.GCA_001311235_02196"/>
<evidence type="ECO:0000313" key="10">
    <source>
        <dbReference type="EMBL" id="PCR99671.1"/>
    </source>
</evidence>
<accession>A0A2A5RKE0</accession>
<dbReference type="OrthoDB" id="5421057at2"/>
<dbReference type="InterPro" id="IPR053925">
    <property type="entry name" value="RecX_HTH_3rd"/>
</dbReference>
<keyword evidence="5 6" id="KW-0963">Cytoplasm</keyword>
<dbReference type="Gene3D" id="1.10.10.10">
    <property type="entry name" value="Winged helix-like DNA-binding domain superfamily/Winged helix DNA-binding domain"/>
    <property type="match status" value="4"/>
</dbReference>
<dbReference type="GO" id="GO:0005737">
    <property type="term" value="C:cytoplasm"/>
    <property type="evidence" value="ECO:0007669"/>
    <property type="project" value="UniProtKB-SubCell"/>
</dbReference>
<evidence type="ECO:0000256" key="4">
    <source>
        <dbReference type="ARBA" id="ARBA00018111"/>
    </source>
</evidence>
<evidence type="ECO:0000256" key="2">
    <source>
        <dbReference type="ARBA" id="ARBA00004496"/>
    </source>
</evidence>
<dbReference type="Pfam" id="PF21981">
    <property type="entry name" value="RecX_HTH3"/>
    <property type="match status" value="2"/>
</dbReference>
<feature type="domain" description="RecX second three-helical" evidence="7">
    <location>
        <begin position="107"/>
        <end position="148"/>
    </location>
</feature>
<dbReference type="InterPro" id="IPR003783">
    <property type="entry name" value="Regulatory_RecX"/>
</dbReference>
<dbReference type="Pfam" id="PF21982">
    <property type="entry name" value="RecX_HTH1"/>
    <property type="match status" value="1"/>
</dbReference>
<evidence type="ECO:0000313" key="11">
    <source>
        <dbReference type="Proteomes" id="UP000218181"/>
    </source>
</evidence>
<dbReference type="GO" id="GO:0006282">
    <property type="term" value="P:regulation of DNA repair"/>
    <property type="evidence" value="ECO:0007669"/>
    <property type="project" value="UniProtKB-UniRule"/>
</dbReference>
<sequence length="266" mass="30496">MIKITEIKKLKRLYKITLDGADVDKIYVCEDSIVHFFLTRDKTMTETELLDVTTYDQFAQGKALAIYYISFKSRTKKEVRRYLIEHEIDAGQIERVLSALIDSGLINDRAYAENFIQGKISMASAGPFQIKQKLLEKGISSDLISEVLAENYDDETQIEVAIKLAKKLIRSKANRLTLNQLKQKIAQNLTNKGFSYSISSIAIDSLELEADEENELDLLYEELDKAYQKYARNYEGYDLKNRVTQAMARKGFDFGAISSALRDYDF</sequence>
<dbReference type="InterPro" id="IPR053924">
    <property type="entry name" value="RecX_HTH_2nd"/>
</dbReference>
<comment type="caution">
    <text evidence="10">The sequence shown here is derived from an EMBL/GenBank/DDBJ whole genome shotgun (WGS) entry which is preliminary data.</text>
</comment>
<gene>
    <name evidence="6" type="primary">recX</name>
    <name evidence="10" type="ORF">RT41_GL001784</name>
</gene>
<evidence type="ECO:0000256" key="3">
    <source>
        <dbReference type="ARBA" id="ARBA00009695"/>
    </source>
</evidence>
<evidence type="ECO:0000259" key="9">
    <source>
        <dbReference type="Pfam" id="PF21982"/>
    </source>
</evidence>
<dbReference type="EMBL" id="JXJU01000007">
    <property type="protein sequence ID" value="PCR99671.1"/>
    <property type="molecule type" value="Genomic_DNA"/>
</dbReference>
<dbReference type="RefSeq" id="WP_096818373.1">
    <property type="nucleotide sequence ID" value="NZ_JXJU01000007.1"/>
</dbReference>
<comment type="similarity">
    <text evidence="3 6">Belongs to the RecX family.</text>
</comment>
<dbReference type="PANTHER" id="PTHR33602:SF1">
    <property type="entry name" value="REGULATORY PROTEIN RECX FAMILY PROTEIN"/>
    <property type="match status" value="1"/>
</dbReference>
<dbReference type="InterPro" id="IPR053926">
    <property type="entry name" value="RecX_HTH_1st"/>
</dbReference>
<evidence type="ECO:0000256" key="5">
    <source>
        <dbReference type="ARBA" id="ARBA00022490"/>
    </source>
</evidence>
<organism evidence="10 11">
    <name type="scientific">Lactococcus fujiensis JCM 16395</name>
    <dbReference type="NCBI Taxonomy" id="1291764"/>
    <lineage>
        <taxon>Bacteria</taxon>
        <taxon>Bacillati</taxon>
        <taxon>Bacillota</taxon>
        <taxon>Bacilli</taxon>
        <taxon>Lactobacillales</taxon>
        <taxon>Streptococcaceae</taxon>
        <taxon>Lactococcus</taxon>
    </lineage>
</organism>
<dbReference type="Pfam" id="PF02631">
    <property type="entry name" value="RecX_HTH2"/>
    <property type="match status" value="1"/>
</dbReference>
<name>A0A2A5RKE0_9LACT</name>
<reference evidence="10 11" key="1">
    <citation type="submission" date="2014-12" db="EMBL/GenBank/DDBJ databases">
        <title>Draft genome sequences of 10 type strains of Lactococcus.</title>
        <authorList>
            <person name="Sun Z."/>
            <person name="Zhong Z."/>
            <person name="Liu W."/>
            <person name="Zhang W."/>
            <person name="Zhang H."/>
        </authorList>
    </citation>
    <scope>NUCLEOTIDE SEQUENCE [LARGE SCALE GENOMIC DNA]</scope>
    <source>
        <strain evidence="10 11">JCM 16395</strain>
    </source>
</reference>
<evidence type="ECO:0000259" key="8">
    <source>
        <dbReference type="Pfam" id="PF21981"/>
    </source>
</evidence>
<evidence type="ECO:0000256" key="6">
    <source>
        <dbReference type="HAMAP-Rule" id="MF_01114"/>
    </source>
</evidence>
<protein>
    <recommendedName>
        <fullName evidence="4 6">Regulatory protein RecX</fullName>
    </recommendedName>
</protein>
<proteinExistence type="inferred from homology"/>
<comment type="function">
    <text evidence="1 6">Modulates RecA activity.</text>
</comment>
<evidence type="ECO:0000259" key="7">
    <source>
        <dbReference type="Pfam" id="PF02631"/>
    </source>
</evidence>
<feature type="domain" description="RecX first three-helical" evidence="9">
    <location>
        <begin position="62"/>
        <end position="98"/>
    </location>
</feature>
<dbReference type="NCBIfam" id="NF010733">
    <property type="entry name" value="PRK14135.1"/>
    <property type="match status" value="1"/>
</dbReference>
<feature type="domain" description="RecX third three-helical" evidence="8">
    <location>
        <begin position="155"/>
        <end position="199"/>
    </location>
</feature>
<keyword evidence="11" id="KW-1185">Reference proteome</keyword>
<dbReference type="InterPro" id="IPR036388">
    <property type="entry name" value="WH-like_DNA-bd_sf"/>
</dbReference>
<dbReference type="PANTHER" id="PTHR33602">
    <property type="entry name" value="REGULATORY PROTEIN RECX FAMILY PROTEIN"/>
    <property type="match status" value="1"/>
</dbReference>
<dbReference type="Proteomes" id="UP000218181">
    <property type="component" value="Unassembled WGS sequence"/>
</dbReference>
<feature type="domain" description="RecX third three-helical" evidence="8">
    <location>
        <begin position="213"/>
        <end position="261"/>
    </location>
</feature>
<evidence type="ECO:0000256" key="1">
    <source>
        <dbReference type="ARBA" id="ARBA00003529"/>
    </source>
</evidence>
<dbReference type="AlphaFoldDB" id="A0A2A5RKE0"/>